<keyword evidence="3" id="KW-0687">Ribonucleoprotein</keyword>
<dbReference type="PANTHER" id="PTHR11229:SF8">
    <property type="entry name" value="LARGE RIBOSOMAL SUBUNIT PROTEIN UL3M"/>
    <property type="match status" value="1"/>
</dbReference>
<dbReference type="Pfam" id="PF00297">
    <property type="entry name" value="Ribosomal_L3"/>
    <property type="match status" value="1"/>
</dbReference>
<dbReference type="Gene3D" id="2.40.30.10">
    <property type="entry name" value="Translation factors"/>
    <property type="match status" value="2"/>
</dbReference>
<protein>
    <recommendedName>
        <fullName evidence="4">Large ribosomal subunit protein uL3m</fullName>
    </recommendedName>
</protein>
<reference evidence="6" key="1">
    <citation type="submission" date="2014-11" db="EMBL/GenBank/DDBJ databases">
        <authorList>
            <person name="Otto D Thomas"/>
            <person name="Naeem Raeece"/>
        </authorList>
    </citation>
    <scope>NUCLEOTIDE SEQUENCE</scope>
</reference>
<gene>
    <name evidence="6" type="ORF">Cvel_5278</name>
</gene>
<dbReference type="VEuPathDB" id="CryptoDB:Cvel_5278"/>
<proteinExistence type="inferred from homology"/>
<dbReference type="InterPro" id="IPR000597">
    <property type="entry name" value="Ribosomal_uL3"/>
</dbReference>
<name>A0A0G4GVQ4_9ALVE</name>
<evidence type="ECO:0000256" key="2">
    <source>
        <dbReference type="ARBA" id="ARBA00022980"/>
    </source>
</evidence>
<evidence type="ECO:0000313" key="6">
    <source>
        <dbReference type="EMBL" id="CEM35001.1"/>
    </source>
</evidence>
<sequence>MIRLRMGASRGCLDSLRKRRGGISLTEPCEGALSSPSSFCRYVPTRRFAARRHFPSKWQQRLNRLLEPRRYRPPPEIPEFETAGPPHPELEKLYPIWSSRRTGVLAHKIGCMSLWDEWGERHFVTVCKVDRCVVHGQKTLSEHGYEALRLAAGYRPIERQKGQQIGEMIKMGIHPYHKAREIKCSHDCFLPVGHYMDVRHFTPGMWVLVAGWSKARGFTGPMARFNFQGQSERSTQSKAHRSHGSTGQRGIAGVWKFKKMAGHKGPDPVVVGAKIFRIETTRNLIFLRGAIPGHKGDVVKILDGRGVMWCRNRQLDIPYPTFIPEEGKQYPTTIQCPPRPSDPFDWPDQAIYEKTDG</sequence>
<evidence type="ECO:0000256" key="4">
    <source>
        <dbReference type="ARBA" id="ARBA00035209"/>
    </source>
</evidence>
<dbReference type="PANTHER" id="PTHR11229">
    <property type="entry name" value="50S RIBOSOMAL PROTEIN L3"/>
    <property type="match status" value="1"/>
</dbReference>
<dbReference type="InterPro" id="IPR009000">
    <property type="entry name" value="Transl_B-barrel_sf"/>
</dbReference>
<dbReference type="GO" id="GO:0006412">
    <property type="term" value="P:translation"/>
    <property type="evidence" value="ECO:0007669"/>
    <property type="project" value="InterPro"/>
</dbReference>
<comment type="similarity">
    <text evidence="1">Belongs to the universal ribosomal protein uL3 family.</text>
</comment>
<dbReference type="SUPFAM" id="SSF50447">
    <property type="entry name" value="Translation proteins"/>
    <property type="match status" value="1"/>
</dbReference>
<dbReference type="GO" id="GO:0003735">
    <property type="term" value="F:structural constituent of ribosome"/>
    <property type="evidence" value="ECO:0007669"/>
    <property type="project" value="InterPro"/>
</dbReference>
<dbReference type="PhylomeDB" id="A0A0G4GVQ4"/>
<feature type="region of interest" description="Disordered" evidence="5">
    <location>
        <begin position="229"/>
        <end position="248"/>
    </location>
</feature>
<dbReference type="EMBL" id="CDMZ01001602">
    <property type="protein sequence ID" value="CEM35001.1"/>
    <property type="molecule type" value="Genomic_DNA"/>
</dbReference>
<dbReference type="InterPro" id="IPR019927">
    <property type="entry name" value="Ribosomal_uL3_bac/org-type"/>
</dbReference>
<dbReference type="GO" id="GO:0005762">
    <property type="term" value="C:mitochondrial large ribosomal subunit"/>
    <property type="evidence" value="ECO:0007669"/>
    <property type="project" value="TreeGrafter"/>
</dbReference>
<accession>A0A0G4GVQ4</accession>
<dbReference type="AlphaFoldDB" id="A0A0G4GVQ4"/>
<evidence type="ECO:0000256" key="5">
    <source>
        <dbReference type="SAM" id="MobiDB-lite"/>
    </source>
</evidence>
<evidence type="ECO:0000256" key="3">
    <source>
        <dbReference type="ARBA" id="ARBA00023274"/>
    </source>
</evidence>
<organism evidence="6">
    <name type="scientific">Chromera velia CCMP2878</name>
    <dbReference type="NCBI Taxonomy" id="1169474"/>
    <lineage>
        <taxon>Eukaryota</taxon>
        <taxon>Sar</taxon>
        <taxon>Alveolata</taxon>
        <taxon>Colpodellida</taxon>
        <taxon>Chromeraceae</taxon>
        <taxon>Chromera</taxon>
    </lineage>
</organism>
<evidence type="ECO:0000256" key="1">
    <source>
        <dbReference type="ARBA" id="ARBA00006540"/>
    </source>
</evidence>
<keyword evidence="2" id="KW-0689">Ribosomal protein</keyword>